<evidence type="ECO:0000313" key="4">
    <source>
        <dbReference type="Proteomes" id="UP000295344"/>
    </source>
</evidence>
<organism evidence="3 4">
    <name type="scientific">Amnibacterium kyonggiense</name>
    <dbReference type="NCBI Taxonomy" id="595671"/>
    <lineage>
        <taxon>Bacteria</taxon>
        <taxon>Bacillati</taxon>
        <taxon>Actinomycetota</taxon>
        <taxon>Actinomycetes</taxon>
        <taxon>Micrococcales</taxon>
        <taxon>Microbacteriaceae</taxon>
        <taxon>Amnibacterium</taxon>
    </lineage>
</organism>
<reference evidence="3 4" key="1">
    <citation type="submission" date="2019-03" db="EMBL/GenBank/DDBJ databases">
        <title>Genomic Encyclopedia of Archaeal and Bacterial Type Strains, Phase II (KMG-II): from individual species to whole genera.</title>
        <authorList>
            <person name="Goeker M."/>
        </authorList>
    </citation>
    <scope>NUCLEOTIDE SEQUENCE [LARGE SCALE GENOMIC DNA]</scope>
    <source>
        <strain evidence="3 4">DSM 24782</strain>
    </source>
</reference>
<proteinExistence type="predicted"/>
<name>A0A4R7FRJ0_9MICO</name>
<evidence type="ECO:0000256" key="1">
    <source>
        <dbReference type="SAM" id="MobiDB-lite"/>
    </source>
</evidence>
<protein>
    <submittedName>
        <fullName evidence="3">Uncharacterized protein</fullName>
    </submittedName>
</protein>
<keyword evidence="4" id="KW-1185">Reference proteome</keyword>
<feature type="compositionally biased region" description="Polar residues" evidence="1">
    <location>
        <begin position="51"/>
        <end position="64"/>
    </location>
</feature>
<keyword evidence="2" id="KW-0812">Transmembrane</keyword>
<sequence length="88" mass="9107">MSFEVMFDIGVVVVAAGFVTVIGLVIYRAVRSARDPEYRAALAAQSAAVRTRSSSIGLSSTMGTQYDPASDPGNPGSPMFPGNPGNPT</sequence>
<evidence type="ECO:0000256" key="2">
    <source>
        <dbReference type="SAM" id="Phobius"/>
    </source>
</evidence>
<evidence type="ECO:0000313" key="3">
    <source>
        <dbReference type="EMBL" id="TDS80430.1"/>
    </source>
</evidence>
<dbReference type="EMBL" id="SOAM01000001">
    <property type="protein sequence ID" value="TDS80430.1"/>
    <property type="molecule type" value="Genomic_DNA"/>
</dbReference>
<keyword evidence="2" id="KW-1133">Transmembrane helix</keyword>
<feature type="transmembrane region" description="Helical" evidence="2">
    <location>
        <begin position="6"/>
        <end position="30"/>
    </location>
</feature>
<feature type="region of interest" description="Disordered" evidence="1">
    <location>
        <begin position="49"/>
        <end position="88"/>
    </location>
</feature>
<comment type="caution">
    <text evidence="3">The sequence shown here is derived from an EMBL/GenBank/DDBJ whole genome shotgun (WGS) entry which is preliminary data.</text>
</comment>
<dbReference type="AlphaFoldDB" id="A0A4R7FRJ0"/>
<accession>A0A4R7FRJ0</accession>
<gene>
    <name evidence="3" type="ORF">CLV52_0993</name>
</gene>
<dbReference type="Proteomes" id="UP000295344">
    <property type="component" value="Unassembled WGS sequence"/>
</dbReference>
<keyword evidence="2" id="KW-0472">Membrane</keyword>